<dbReference type="InterPro" id="IPR036034">
    <property type="entry name" value="PDZ_sf"/>
</dbReference>
<dbReference type="InterPro" id="IPR001478">
    <property type="entry name" value="PDZ"/>
</dbReference>
<keyword evidence="4" id="KW-0472">Membrane</keyword>
<dbReference type="Gene3D" id="2.30.42.10">
    <property type="match status" value="1"/>
</dbReference>
<dbReference type="SUPFAM" id="SSF50494">
    <property type="entry name" value="Trypsin-like serine proteases"/>
    <property type="match status" value="1"/>
</dbReference>
<reference evidence="6 7" key="1">
    <citation type="submission" date="2015-04" db="EMBL/GenBank/DDBJ databases">
        <title>Draft genome sequence of bacteremic isolate Catabacter hongkongensis type strain HKU16T.</title>
        <authorList>
            <person name="Lau S.K."/>
            <person name="Teng J.L."/>
            <person name="Huang Y."/>
            <person name="Curreem S.O."/>
            <person name="Tsui S.K."/>
            <person name="Woo P.C."/>
        </authorList>
    </citation>
    <scope>NUCLEOTIDE SEQUENCE [LARGE SCALE GENOMIC DNA]</scope>
    <source>
        <strain evidence="6 7">HKU16</strain>
    </source>
</reference>
<feature type="compositionally biased region" description="Polar residues" evidence="3">
    <location>
        <begin position="25"/>
        <end position="34"/>
    </location>
</feature>
<feature type="compositionally biased region" description="Polar residues" evidence="3">
    <location>
        <begin position="1"/>
        <end position="18"/>
    </location>
</feature>
<keyword evidence="1 6" id="KW-0645">Protease</keyword>
<gene>
    <name evidence="6" type="ORF">CHK_3121</name>
</gene>
<name>A0A0M2NBD4_9FIRM</name>
<dbReference type="SMART" id="SM00228">
    <property type="entry name" value="PDZ"/>
    <property type="match status" value="1"/>
</dbReference>
<dbReference type="GO" id="GO:0006508">
    <property type="term" value="P:proteolysis"/>
    <property type="evidence" value="ECO:0007669"/>
    <property type="project" value="UniProtKB-KW"/>
</dbReference>
<organism evidence="6 7">
    <name type="scientific">Christensenella hongkongensis</name>
    <dbReference type="NCBI Taxonomy" id="270498"/>
    <lineage>
        <taxon>Bacteria</taxon>
        <taxon>Bacillati</taxon>
        <taxon>Bacillota</taxon>
        <taxon>Clostridia</taxon>
        <taxon>Christensenellales</taxon>
        <taxon>Christensenellaceae</taxon>
        <taxon>Christensenella</taxon>
    </lineage>
</organism>
<dbReference type="PROSITE" id="PS50106">
    <property type="entry name" value="PDZ"/>
    <property type="match status" value="1"/>
</dbReference>
<feature type="region of interest" description="Disordered" evidence="3">
    <location>
        <begin position="1"/>
        <end position="77"/>
    </location>
</feature>
<evidence type="ECO:0000256" key="4">
    <source>
        <dbReference type="SAM" id="Phobius"/>
    </source>
</evidence>
<dbReference type="InterPro" id="IPR001940">
    <property type="entry name" value="Peptidase_S1C"/>
</dbReference>
<proteinExistence type="predicted"/>
<keyword evidence="7" id="KW-1185">Reference proteome</keyword>
<dbReference type="SUPFAM" id="SSF50156">
    <property type="entry name" value="PDZ domain-like"/>
    <property type="match status" value="1"/>
</dbReference>
<dbReference type="Pfam" id="PF13180">
    <property type="entry name" value="PDZ_2"/>
    <property type="match status" value="1"/>
</dbReference>
<evidence type="ECO:0000256" key="2">
    <source>
        <dbReference type="ARBA" id="ARBA00022801"/>
    </source>
</evidence>
<dbReference type="GO" id="GO:0004252">
    <property type="term" value="F:serine-type endopeptidase activity"/>
    <property type="evidence" value="ECO:0007669"/>
    <property type="project" value="InterPro"/>
</dbReference>
<keyword evidence="4" id="KW-0812">Transmembrane</keyword>
<dbReference type="PANTHER" id="PTHR43343:SF3">
    <property type="entry name" value="PROTEASE DO-LIKE 8, CHLOROPLASTIC"/>
    <property type="match status" value="1"/>
</dbReference>
<feature type="domain" description="PDZ" evidence="5">
    <location>
        <begin position="344"/>
        <end position="429"/>
    </location>
</feature>
<dbReference type="AlphaFoldDB" id="A0A0M2NBD4"/>
<evidence type="ECO:0000256" key="3">
    <source>
        <dbReference type="SAM" id="MobiDB-lite"/>
    </source>
</evidence>
<dbReference type="EC" id="3.4.21.-" evidence="6"/>
<keyword evidence="4" id="KW-1133">Transmembrane helix</keyword>
<feature type="transmembrane region" description="Helical" evidence="4">
    <location>
        <begin position="85"/>
        <end position="104"/>
    </location>
</feature>
<sequence length="446" mass="45841">MNDNRFFYNDNSNHNNDGLQGAPSYVNNGNTPQEGITPRQENEILSQNSSPYPRRMGSEQFYQDGPGSGGRKPKKEKTPFLTKKAAAIVLALCVGASAVFGYSAGVMSGQGNSTGSAGSDTGVIQTAAEAGGTGSDLSVSDIVNKTQNSIVEITTEVVQTNQFMQEVSGEAAGSGIIISADGYIATNNHVVEGGTSFTVRLKNGESYDATLIGRDPTMDLAVLKVEAEGLTPVTFGDSSALEVGDTAVAIGNPLGTLGGTVTNGIISALNREIDLGDGTMSLIQTNAAINPGNSGGGLFNGQGELIGVVVAKSGGTNIEGLGFAIPGNEAKTILDELIENGYVQGRASLGMSVIDVNSQQAAMSYRLSSTGVYVLQVEDGSEAANLGIKAGDRIVSLDGTEITGATDLNNVLKSHSPGDTVEITIERSGRTASTNVTLTESVPTNS</sequence>
<evidence type="ECO:0000313" key="7">
    <source>
        <dbReference type="Proteomes" id="UP000034076"/>
    </source>
</evidence>
<dbReference type="InterPro" id="IPR009003">
    <property type="entry name" value="Peptidase_S1_PA"/>
</dbReference>
<accession>A0A0M2NBD4</accession>
<dbReference type="PATRIC" id="fig|270498.16.peg.3217"/>
<dbReference type="Proteomes" id="UP000034076">
    <property type="component" value="Unassembled WGS sequence"/>
</dbReference>
<dbReference type="PRINTS" id="PR00834">
    <property type="entry name" value="PROTEASES2C"/>
</dbReference>
<dbReference type="RefSeq" id="WP_235843828.1">
    <property type="nucleotide sequence ID" value="NZ_LAYJ01000133.1"/>
</dbReference>
<dbReference type="PANTHER" id="PTHR43343">
    <property type="entry name" value="PEPTIDASE S12"/>
    <property type="match status" value="1"/>
</dbReference>
<evidence type="ECO:0000259" key="5">
    <source>
        <dbReference type="PROSITE" id="PS50106"/>
    </source>
</evidence>
<evidence type="ECO:0000256" key="1">
    <source>
        <dbReference type="ARBA" id="ARBA00022670"/>
    </source>
</evidence>
<protein>
    <submittedName>
        <fullName evidence="6">Serine protease, DegP/HtrA, do-like</fullName>
        <ecNumber evidence="6">3.4.21.-</ecNumber>
    </submittedName>
</protein>
<dbReference type="InterPro" id="IPR051201">
    <property type="entry name" value="Chloro_Bact_Ser_Proteases"/>
</dbReference>
<evidence type="ECO:0000313" key="6">
    <source>
        <dbReference type="EMBL" id="KKI49543.1"/>
    </source>
</evidence>
<comment type="caution">
    <text evidence="6">The sequence shown here is derived from an EMBL/GenBank/DDBJ whole genome shotgun (WGS) entry which is preliminary data.</text>
</comment>
<keyword evidence="2 6" id="KW-0378">Hydrolase</keyword>
<dbReference type="EMBL" id="LAYJ01000133">
    <property type="protein sequence ID" value="KKI49543.1"/>
    <property type="molecule type" value="Genomic_DNA"/>
</dbReference>
<dbReference type="STRING" id="270498.CHK_3121"/>
<dbReference type="Gene3D" id="2.40.10.120">
    <property type="match status" value="1"/>
</dbReference>
<dbReference type="Pfam" id="PF13365">
    <property type="entry name" value="Trypsin_2"/>
    <property type="match status" value="1"/>
</dbReference>